<dbReference type="FunFam" id="3.20.20.80:FF:000063">
    <property type="entry name" value="Beta-hexosaminidase"/>
    <property type="match status" value="1"/>
</dbReference>
<evidence type="ECO:0000256" key="3">
    <source>
        <dbReference type="ARBA" id="ARBA00022729"/>
    </source>
</evidence>
<keyword evidence="5" id="KW-0325">Glycoprotein</keyword>
<dbReference type="EC" id="3.2.1.52" evidence="8"/>
<evidence type="ECO:0000256" key="1">
    <source>
        <dbReference type="ARBA" id="ARBA00001231"/>
    </source>
</evidence>
<evidence type="ECO:0000256" key="5">
    <source>
        <dbReference type="ARBA" id="ARBA00023180"/>
    </source>
</evidence>
<evidence type="ECO:0000256" key="7">
    <source>
        <dbReference type="ARBA" id="ARBA00053671"/>
    </source>
</evidence>
<dbReference type="PANTHER" id="PTHR22600:SF58">
    <property type="entry name" value="BETA-HEXOSAMINIDASE"/>
    <property type="match status" value="1"/>
</dbReference>
<evidence type="ECO:0000313" key="12">
    <source>
        <dbReference type="EMBL" id="ODH26604.1"/>
    </source>
</evidence>
<dbReference type="GO" id="GO:0005975">
    <property type="term" value="P:carbohydrate metabolic process"/>
    <property type="evidence" value="ECO:0007669"/>
    <property type="project" value="InterPro"/>
</dbReference>
<dbReference type="PRINTS" id="PR00738">
    <property type="entry name" value="GLHYDRLASE20"/>
</dbReference>
<gene>
    <name evidence="12" type="ORF">ACO22_04530</name>
</gene>
<dbReference type="Pfam" id="PF14845">
    <property type="entry name" value="Glycohydro_20b2"/>
    <property type="match status" value="1"/>
</dbReference>
<sequence length="644" mass="72058">MNQAGQSVTVTLSLTGPWEVRGPSIEHSNFKLDLQYLKLTMLLSEVTLLSLVSLCLALWPLPQEFNHGNTTVWLAPSVEFSFQPPVADGAAEKNNFISTYIDLEEIFDFFQASWLKKNKTREKLIPSVAKIVKRAIKRTGAEIFSSKFVPWKFHPRNSSFEPALEDGSDAVIRQVVIKQASTYQSEAKIRDFIHEDESYKIEISATGEATISTKTAIGTIRALQTFRQLFYVHSSGPGVYTPFAPISISDAPKWVHRGINIDISRNAYTSADIKRTIDAMASVKMNRLHIHATDSQSWPLDIPSLPSLAAKGAYHADLIWTSSNLSDVQMYGLERGVSVFLEIDMPGHTGSIGYAFPELVSAFLADKWQEYALQPPSGQIKLNSSGVNEFLDKLMADILPRVSPFTGYFHTGGDEFNLNTYLLEETVRSNSRDVLKPLLQAVVTRLHDAIRKAGLTPIVWEELVADWELSLSISSTEKTNVIVQAWRNSSAVKVLLDRGYRTIFGSGDAWYLDCGHGTYINPKRGSISVKDPFVDWCSPYKNWKHMYIYNPLEGIPGKLHHLVEGGEAHMWSENVDPVILDSLVWPRAAAAAEVLWSGPRTADQIHDASFRLSEWRERAVIDMGVRASLAQLTYCLMREGSCEL</sequence>
<dbReference type="InterPro" id="IPR017853">
    <property type="entry name" value="GH"/>
</dbReference>
<keyword evidence="3" id="KW-0732">Signal</keyword>
<feature type="domain" description="Beta-hexosaminidase eukaryotic type N-terminal" evidence="11">
    <location>
        <begin position="58"/>
        <end position="229"/>
    </location>
</feature>
<dbReference type="EMBL" id="LZYO01000181">
    <property type="protein sequence ID" value="ODH26604.1"/>
    <property type="molecule type" value="Genomic_DNA"/>
</dbReference>
<comment type="function">
    <text evidence="7">Beta-hexosaminidase that shows a broad substrate specificity.</text>
</comment>
<evidence type="ECO:0000313" key="13">
    <source>
        <dbReference type="Proteomes" id="UP000242814"/>
    </source>
</evidence>
<name>A0A1D2JCT9_PARBR</name>
<dbReference type="InterPro" id="IPR029019">
    <property type="entry name" value="HEX_eukaryotic_N"/>
</dbReference>
<keyword evidence="6 8" id="KW-0326">Glycosidase</keyword>
<reference evidence="12 13" key="1">
    <citation type="submission" date="2016-06" db="EMBL/GenBank/DDBJ databases">
        <authorList>
            <person name="Kjaerup R.B."/>
            <person name="Dalgaard T.S."/>
            <person name="Juul-Madsen H.R."/>
        </authorList>
    </citation>
    <scope>NUCLEOTIDE SEQUENCE [LARGE SCALE GENOMIC DNA]</scope>
    <source>
        <strain evidence="12 13">Pb300</strain>
    </source>
</reference>
<dbReference type="PANTHER" id="PTHR22600">
    <property type="entry name" value="BETA-HEXOSAMINIDASE"/>
    <property type="match status" value="1"/>
</dbReference>
<dbReference type="InterPro" id="IPR025705">
    <property type="entry name" value="Beta_hexosaminidase_sua/sub"/>
</dbReference>
<proteinExistence type="inferred from homology"/>
<evidence type="ECO:0000256" key="8">
    <source>
        <dbReference type="PIRNR" id="PIRNR001093"/>
    </source>
</evidence>
<dbReference type="Pfam" id="PF00728">
    <property type="entry name" value="Glyco_hydro_20"/>
    <property type="match status" value="1"/>
</dbReference>
<evidence type="ECO:0000256" key="9">
    <source>
        <dbReference type="PIRSR" id="PIRSR001093-1"/>
    </source>
</evidence>
<dbReference type="SUPFAM" id="SSF51445">
    <property type="entry name" value="(Trans)glycosidases"/>
    <property type="match status" value="1"/>
</dbReference>
<dbReference type="Proteomes" id="UP000242814">
    <property type="component" value="Unassembled WGS sequence"/>
</dbReference>
<comment type="caution">
    <text evidence="12">The sequence shown here is derived from an EMBL/GenBank/DDBJ whole genome shotgun (WGS) entry which is preliminary data.</text>
</comment>
<protein>
    <recommendedName>
        <fullName evidence="8">Beta-hexosaminidase</fullName>
        <ecNumber evidence="8">3.2.1.52</ecNumber>
    </recommendedName>
</protein>
<evidence type="ECO:0000259" key="10">
    <source>
        <dbReference type="Pfam" id="PF00728"/>
    </source>
</evidence>
<evidence type="ECO:0000256" key="6">
    <source>
        <dbReference type="ARBA" id="ARBA00023295"/>
    </source>
</evidence>
<organism evidence="12 13">
    <name type="scientific">Paracoccidioides brasiliensis</name>
    <dbReference type="NCBI Taxonomy" id="121759"/>
    <lineage>
        <taxon>Eukaryota</taxon>
        <taxon>Fungi</taxon>
        <taxon>Dikarya</taxon>
        <taxon>Ascomycota</taxon>
        <taxon>Pezizomycotina</taxon>
        <taxon>Eurotiomycetes</taxon>
        <taxon>Eurotiomycetidae</taxon>
        <taxon>Onygenales</taxon>
        <taxon>Ajellomycetaceae</taxon>
        <taxon>Paracoccidioides</taxon>
    </lineage>
</organism>
<dbReference type="AlphaFoldDB" id="A0A1D2JCT9"/>
<dbReference type="Gene3D" id="3.30.379.10">
    <property type="entry name" value="Chitobiase/beta-hexosaminidase domain 2-like"/>
    <property type="match status" value="1"/>
</dbReference>
<dbReference type="SUPFAM" id="SSF55545">
    <property type="entry name" value="beta-N-acetylhexosaminidase-like domain"/>
    <property type="match status" value="1"/>
</dbReference>
<accession>A0A1D2JCT9</accession>
<dbReference type="InterPro" id="IPR029018">
    <property type="entry name" value="Hex-like_dom2"/>
</dbReference>
<comment type="similarity">
    <text evidence="2 8">Belongs to the glycosyl hydrolase 20 family.</text>
</comment>
<dbReference type="GO" id="GO:0016231">
    <property type="term" value="F:beta-N-acetylglucosaminidase activity"/>
    <property type="evidence" value="ECO:0007669"/>
    <property type="project" value="TreeGrafter"/>
</dbReference>
<evidence type="ECO:0000259" key="11">
    <source>
        <dbReference type="Pfam" id="PF14845"/>
    </source>
</evidence>
<evidence type="ECO:0000256" key="2">
    <source>
        <dbReference type="ARBA" id="ARBA00006285"/>
    </source>
</evidence>
<dbReference type="VEuPathDB" id="FungiDB:PABG_01711"/>
<comment type="catalytic activity">
    <reaction evidence="1 8">
        <text>Hydrolysis of terminal non-reducing N-acetyl-D-hexosamine residues in N-acetyl-beta-D-hexosaminides.</text>
        <dbReference type="EC" id="3.2.1.52"/>
    </reaction>
</comment>
<dbReference type="InterPro" id="IPR015883">
    <property type="entry name" value="Glyco_hydro_20_cat"/>
</dbReference>
<dbReference type="GO" id="GO:0016020">
    <property type="term" value="C:membrane"/>
    <property type="evidence" value="ECO:0007669"/>
    <property type="project" value="TreeGrafter"/>
</dbReference>
<dbReference type="Gene3D" id="3.20.20.80">
    <property type="entry name" value="Glycosidases"/>
    <property type="match status" value="1"/>
</dbReference>
<dbReference type="GO" id="GO:0030203">
    <property type="term" value="P:glycosaminoglycan metabolic process"/>
    <property type="evidence" value="ECO:0007669"/>
    <property type="project" value="TreeGrafter"/>
</dbReference>
<feature type="domain" description="Glycoside hydrolase family 20 catalytic" evidence="10">
    <location>
        <begin position="255"/>
        <end position="598"/>
    </location>
</feature>
<dbReference type="PIRSF" id="PIRSF001093">
    <property type="entry name" value="B-hxosamndse_ab_euk"/>
    <property type="match status" value="1"/>
</dbReference>
<evidence type="ECO:0000256" key="4">
    <source>
        <dbReference type="ARBA" id="ARBA00022801"/>
    </source>
</evidence>
<dbReference type="VEuPathDB" id="FungiDB:PADG_03695"/>
<keyword evidence="4 8" id="KW-0378">Hydrolase</keyword>
<feature type="active site" description="Proton donor" evidence="9">
    <location>
        <position position="415"/>
    </location>
</feature>